<reference evidence="1 2" key="1">
    <citation type="journal article" date="2016" name="Front. Microbiol.">
        <title>Genomic Resource of Rice Seed Associated Bacteria.</title>
        <authorList>
            <person name="Midha S."/>
            <person name="Bansal K."/>
            <person name="Sharma S."/>
            <person name="Kumar N."/>
            <person name="Patil P.P."/>
            <person name="Chaudhry V."/>
            <person name="Patil P.B."/>
        </authorList>
    </citation>
    <scope>NUCLEOTIDE SEQUENCE [LARGE SCALE GENOMIC DNA]</scope>
    <source>
        <strain evidence="1 2">NS359</strain>
    </source>
</reference>
<dbReference type="PATRIC" id="fig|465820.4.peg.3364"/>
<dbReference type="Proteomes" id="UP000072763">
    <property type="component" value="Unassembled WGS sequence"/>
</dbReference>
<dbReference type="EMBL" id="LDRC01000095">
    <property type="protein sequence ID" value="KTR48161.1"/>
    <property type="molecule type" value="Genomic_DNA"/>
</dbReference>
<evidence type="ECO:0000313" key="2">
    <source>
        <dbReference type="Proteomes" id="UP000072763"/>
    </source>
</evidence>
<name>A0A147DME0_9MICO</name>
<comment type="caution">
    <text evidence="1">The sequence shown here is derived from an EMBL/GenBank/DDBJ whole genome shotgun (WGS) entry which is preliminary data.</text>
</comment>
<accession>A0A147DME0</accession>
<evidence type="ECO:0000313" key="1">
    <source>
        <dbReference type="EMBL" id="KTR48161.1"/>
    </source>
</evidence>
<feature type="non-terminal residue" evidence="1">
    <location>
        <position position="62"/>
    </location>
</feature>
<proteinExistence type="predicted"/>
<sequence length="62" mass="6824">MRQWRRLRWDDTVAPASLLAHLRRAPVSVTTAVAAVVLVVSARIAHAEPDFPHHPPVALLAL</sequence>
<gene>
    <name evidence="1" type="ORF">NS359_14700</name>
</gene>
<protein>
    <submittedName>
        <fullName evidence="1">Uncharacterized protein</fullName>
    </submittedName>
</protein>
<organism evidence="1 2">
    <name type="scientific">Curtobacterium oceanosedimentum</name>
    <dbReference type="NCBI Taxonomy" id="465820"/>
    <lineage>
        <taxon>Bacteria</taxon>
        <taxon>Bacillati</taxon>
        <taxon>Actinomycetota</taxon>
        <taxon>Actinomycetes</taxon>
        <taxon>Micrococcales</taxon>
        <taxon>Microbacteriaceae</taxon>
        <taxon>Curtobacterium</taxon>
    </lineage>
</organism>
<dbReference type="AlphaFoldDB" id="A0A147DME0"/>